<dbReference type="Proteomes" id="UP000184112">
    <property type="component" value="Unassembled WGS sequence"/>
</dbReference>
<accession>A0A1M5VJT2</accession>
<evidence type="ECO:0000313" key="2">
    <source>
        <dbReference type="Proteomes" id="UP000184112"/>
    </source>
</evidence>
<organism evidence="1 2">
    <name type="scientific">Flavobacterium johnsoniae</name>
    <name type="common">Cytophaga johnsonae</name>
    <dbReference type="NCBI Taxonomy" id="986"/>
    <lineage>
        <taxon>Bacteria</taxon>
        <taxon>Pseudomonadati</taxon>
        <taxon>Bacteroidota</taxon>
        <taxon>Flavobacteriia</taxon>
        <taxon>Flavobacteriales</taxon>
        <taxon>Flavobacteriaceae</taxon>
        <taxon>Flavobacterium</taxon>
    </lineage>
</organism>
<dbReference type="EMBL" id="FQWH01000018">
    <property type="protein sequence ID" value="SHH75467.1"/>
    <property type="molecule type" value="Genomic_DNA"/>
</dbReference>
<protein>
    <submittedName>
        <fullName evidence="1">Uncharacterized protein</fullName>
    </submittedName>
</protein>
<dbReference type="AlphaFoldDB" id="A0A1M5VJT2"/>
<evidence type="ECO:0000313" key="1">
    <source>
        <dbReference type="EMBL" id="SHH75467.1"/>
    </source>
</evidence>
<reference evidence="1 2" key="1">
    <citation type="submission" date="2016-11" db="EMBL/GenBank/DDBJ databases">
        <authorList>
            <person name="Jaros S."/>
            <person name="Januszkiewicz K."/>
            <person name="Wedrychowicz H."/>
        </authorList>
    </citation>
    <scope>NUCLEOTIDE SEQUENCE [LARGE SCALE GENOMIC DNA]</scope>
    <source>
        <strain evidence="1 2">DSM 6792</strain>
    </source>
</reference>
<name>A0A1M5VJT2_FLAJO</name>
<gene>
    <name evidence="1" type="ORF">SAMN05444388_11819</name>
</gene>
<proteinExistence type="predicted"/>
<sequence length="65" mass="7518">MEKTIWNMELHEVLELNNDKSTASINETVLVMRVAGGWIYTKLYNNTLNSQRVETSVFVPYSPKL</sequence>
<dbReference type="RefSeq" id="WP_073411521.1">
    <property type="nucleotide sequence ID" value="NZ_FQWH01000018.1"/>
</dbReference>